<gene>
    <name evidence="3" type="ORF">VZ94_01380</name>
</gene>
<protein>
    <submittedName>
        <fullName evidence="3">Methyltransferase</fullName>
    </submittedName>
</protein>
<dbReference type="Pfam" id="PF08241">
    <property type="entry name" value="Methyltransf_11"/>
    <property type="match status" value="1"/>
</dbReference>
<dbReference type="AlphaFoldDB" id="A0A0F3IMK7"/>
<feature type="domain" description="Methyltransferase type 11" evidence="2">
    <location>
        <begin position="72"/>
        <end position="167"/>
    </location>
</feature>
<dbReference type="SUPFAM" id="SSF53335">
    <property type="entry name" value="S-adenosyl-L-methionine-dependent methyltransferases"/>
    <property type="match status" value="1"/>
</dbReference>
<dbReference type="InterPro" id="IPR050447">
    <property type="entry name" value="Erg6_SMT_methyltransf"/>
</dbReference>
<dbReference type="Gene3D" id="3.40.50.150">
    <property type="entry name" value="Vaccinia Virus protein VP39"/>
    <property type="match status" value="1"/>
</dbReference>
<dbReference type="OrthoDB" id="529208at2"/>
<sequence length="272" mass="29847">MQASDSATHSVPVAELYDSAEGQLGPILFGGHLHWGFWDADNADDDFAGGSEKLAQLMINKTTIGQDEHFCDLGCGVGLPAIKLAQVKHCYVDGVTISGYQQHNATERAAAAGLQERVNFIHASALSIPKPDLSYDGGWFFESIFHMGHKAALKEAARVLKPGATLLLTDLPLLPTATDDFKQFVKQHIHSEFVTQTDYPTLFAEAGFALVECWDITENVMKPLVGKFKQALEQHKDAVAACADDKAVDNWVYLFEYMSENLGYVLITARKL</sequence>
<keyword evidence="1 3" id="KW-0808">Transferase</keyword>
<evidence type="ECO:0000313" key="4">
    <source>
        <dbReference type="Proteomes" id="UP000033684"/>
    </source>
</evidence>
<dbReference type="PANTHER" id="PTHR44068:SF1">
    <property type="entry name" value="HYPOTHETICAL LOC100005854"/>
    <property type="match status" value="1"/>
</dbReference>
<reference evidence="4" key="1">
    <citation type="submission" date="2015-03" db="EMBL/GenBank/DDBJ databases">
        <title>Draft genome sequence of a novel methanotroph (Sn10-6) isolated from flooded ricefield rhizosphere in India.</title>
        <authorList>
            <person name="Pandit P.S."/>
            <person name="Pore S.D."/>
            <person name="Arora P."/>
            <person name="Kapse N.G."/>
            <person name="Dhakephalkar P.K."/>
            <person name="Rahalkar M.C."/>
        </authorList>
    </citation>
    <scope>NUCLEOTIDE SEQUENCE [LARGE SCALE GENOMIC DNA]</scope>
    <source>
        <strain evidence="4">Sn10-6</strain>
    </source>
</reference>
<keyword evidence="3" id="KW-0489">Methyltransferase</keyword>
<comment type="caution">
    <text evidence="3">The sequence shown here is derived from an EMBL/GenBank/DDBJ whole genome shotgun (WGS) entry which is preliminary data.</text>
</comment>
<evidence type="ECO:0000256" key="1">
    <source>
        <dbReference type="ARBA" id="ARBA00022679"/>
    </source>
</evidence>
<dbReference type="InterPro" id="IPR013216">
    <property type="entry name" value="Methyltransf_11"/>
</dbReference>
<dbReference type="GO" id="GO:0016126">
    <property type="term" value="P:sterol biosynthetic process"/>
    <property type="evidence" value="ECO:0007669"/>
    <property type="project" value="TreeGrafter"/>
</dbReference>
<dbReference type="Proteomes" id="UP000033684">
    <property type="component" value="Unassembled WGS sequence"/>
</dbReference>
<reference evidence="3 4" key="2">
    <citation type="journal article" date="2016" name="Microb. Ecol.">
        <title>Genome Characteristics of a Novel Type I Methanotroph (Sn10-6) Isolated from a Flooded Indian Rice Field.</title>
        <authorList>
            <person name="Rahalkar M.C."/>
            <person name="Pandit P.S."/>
            <person name="Dhakephalkar P.K."/>
            <person name="Pore S."/>
            <person name="Arora P."/>
            <person name="Kapse N."/>
        </authorList>
    </citation>
    <scope>NUCLEOTIDE SEQUENCE [LARGE SCALE GENOMIC DNA]</scope>
    <source>
        <strain evidence="3 4">Sn10-6</strain>
    </source>
</reference>
<dbReference type="GO" id="GO:0003838">
    <property type="term" value="F:sterol 24-C-methyltransferase activity"/>
    <property type="evidence" value="ECO:0007669"/>
    <property type="project" value="TreeGrafter"/>
</dbReference>
<organism evidence="3 4">
    <name type="scientific">Methylocucumis oryzae</name>
    <dbReference type="NCBI Taxonomy" id="1632867"/>
    <lineage>
        <taxon>Bacteria</taxon>
        <taxon>Pseudomonadati</taxon>
        <taxon>Pseudomonadota</taxon>
        <taxon>Gammaproteobacteria</taxon>
        <taxon>Methylococcales</taxon>
        <taxon>Methylococcaceae</taxon>
        <taxon>Methylocucumis</taxon>
    </lineage>
</organism>
<dbReference type="RefSeq" id="WP_045777863.1">
    <property type="nucleotide sequence ID" value="NZ_LAJX01000011.1"/>
</dbReference>
<keyword evidence="4" id="KW-1185">Reference proteome</keyword>
<evidence type="ECO:0000259" key="2">
    <source>
        <dbReference type="Pfam" id="PF08241"/>
    </source>
</evidence>
<proteinExistence type="predicted"/>
<dbReference type="EMBL" id="LAJX01000011">
    <property type="protein sequence ID" value="KJV07917.1"/>
    <property type="molecule type" value="Genomic_DNA"/>
</dbReference>
<evidence type="ECO:0000313" key="3">
    <source>
        <dbReference type="EMBL" id="KJV07917.1"/>
    </source>
</evidence>
<accession>A0A0F3IMK7</accession>
<name>A0A0F3IMK7_9GAMM</name>
<dbReference type="PATRIC" id="fig|1632867.3.peg.317"/>
<dbReference type="CDD" id="cd02440">
    <property type="entry name" value="AdoMet_MTases"/>
    <property type="match status" value="1"/>
</dbReference>
<dbReference type="GO" id="GO:0032259">
    <property type="term" value="P:methylation"/>
    <property type="evidence" value="ECO:0007669"/>
    <property type="project" value="UniProtKB-KW"/>
</dbReference>
<dbReference type="InterPro" id="IPR029063">
    <property type="entry name" value="SAM-dependent_MTases_sf"/>
</dbReference>
<dbReference type="PANTHER" id="PTHR44068">
    <property type="entry name" value="ZGC:194242"/>
    <property type="match status" value="1"/>
</dbReference>